<organism evidence="1 2">
    <name type="scientific">Devosia epidermidihirudinis</name>
    <dbReference type="NCBI Taxonomy" id="1293439"/>
    <lineage>
        <taxon>Bacteria</taxon>
        <taxon>Pseudomonadati</taxon>
        <taxon>Pseudomonadota</taxon>
        <taxon>Alphaproteobacteria</taxon>
        <taxon>Hyphomicrobiales</taxon>
        <taxon>Devosiaceae</taxon>
        <taxon>Devosia</taxon>
    </lineage>
</organism>
<dbReference type="EMBL" id="LANJ01000004">
    <property type="protein sequence ID" value="KKC41052.1"/>
    <property type="molecule type" value="Genomic_DNA"/>
</dbReference>
<reference evidence="1 2" key="1">
    <citation type="submission" date="2015-03" db="EMBL/GenBank/DDBJ databases">
        <authorList>
            <person name="Lepp D."/>
            <person name="Hassan Y.I."/>
            <person name="Li X.-Z."/>
            <person name="Zhou T."/>
        </authorList>
    </citation>
    <scope>NUCLEOTIDE SEQUENCE [LARGE SCALE GENOMIC DNA]</scope>
    <source>
        <strain evidence="1 2">E84</strain>
    </source>
</reference>
<accession>A0A0F5QJ97</accession>
<dbReference type="STRING" id="1293439.WH87_02615"/>
<evidence type="ECO:0008006" key="3">
    <source>
        <dbReference type="Google" id="ProtNLM"/>
    </source>
</evidence>
<name>A0A0F5QJ97_9HYPH</name>
<dbReference type="Proteomes" id="UP000033411">
    <property type="component" value="Unassembled WGS sequence"/>
</dbReference>
<evidence type="ECO:0000313" key="1">
    <source>
        <dbReference type="EMBL" id="KKC41052.1"/>
    </source>
</evidence>
<dbReference type="SUPFAM" id="SSF56925">
    <property type="entry name" value="OMPA-like"/>
    <property type="match status" value="2"/>
</dbReference>
<evidence type="ECO:0000313" key="2">
    <source>
        <dbReference type="Proteomes" id="UP000033411"/>
    </source>
</evidence>
<gene>
    <name evidence="1" type="ORF">WH87_02615</name>
</gene>
<sequence length="328" mass="34579">MSLEHIGSRSAVSLAGSVEVTRPQDGKIDITGLRLNGSAGYALDSDTRIISNANFSLSRELPGTPGLGSNIAEAPQTIKGGVDVGITRQFGRFNVGVTGGVARSAYGPTTYVGGTSVDNWERNAWMFDAGLRVGYQVTPIFEVFGQAGLGRDIFDEPQLTAKRDATDAALRAGVTGRWNDVLEATVSTGVGLRRFDAAGLDEVVTQLYDASVTYRPDETLRLTAGLSTGVTPSGPLDGGTTRVSYAANAELGYTVNSWLALRASADWRTASFVGSSDTETGYGFGLGADYRINRHTAVTADYGYSQSDTTADGIEDAHRVAVGVTIKR</sequence>
<dbReference type="PATRIC" id="fig|1293439.3.peg.2891"/>
<keyword evidence="2" id="KW-1185">Reference proteome</keyword>
<dbReference type="AlphaFoldDB" id="A0A0F5QJ97"/>
<proteinExistence type="predicted"/>
<dbReference type="InterPro" id="IPR011250">
    <property type="entry name" value="OMP/PagP_B-barrel"/>
</dbReference>
<dbReference type="Pfam" id="PF10082">
    <property type="entry name" value="BBP2_2"/>
    <property type="match status" value="1"/>
</dbReference>
<dbReference type="InterPro" id="IPR018759">
    <property type="entry name" value="BBP2_2"/>
</dbReference>
<protein>
    <recommendedName>
        <fullName evidence="3">Porin domain-containing protein</fullName>
    </recommendedName>
</protein>
<dbReference type="InterPro" id="IPR023614">
    <property type="entry name" value="Porin_dom_sf"/>
</dbReference>
<dbReference type="Gene3D" id="2.40.160.10">
    <property type="entry name" value="Porin"/>
    <property type="match status" value="1"/>
</dbReference>
<comment type="caution">
    <text evidence="1">The sequence shown here is derived from an EMBL/GenBank/DDBJ whole genome shotgun (WGS) entry which is preliminary data.</text>
</comment>